<gene>
    <name evidence="2" type="ORF">HNR21_000677</name>
</gene>
<dbReference type="Proteomes" id="UP000539313">
    <property type="component" value="Unassembled WGS sequence"/>
</dbReference>
<feature type="region of interest" description="Disordered" evidence="1">
    <location>
        <begin position="493"/>
        <end position="512"/>
    </location>
</feature>
<accession>A0A7W3MTW1</accession>
<dbReference type="EMBL" id="JACJII010000001">
    <property type="protein sequence ID" value="MBA9001795.1"/>
    <property type="molecule type" value="Genomic_DNA"/>
</dbReference>
<organism evidence="2 3">
    <name type="scientific">Thermomonospora cellulosilytica</name>
    <dbReference type="NCBI Taxonomy" id="1411118"/>
    <lineage>
        <taxon>Bacteria</taxon>
        <taxon>Bacillati</taxon>
        <taxon>Actinomycetota</taxon>
        <taxon>Actinomycetes</taxon>
        <taxon>Streptosporangiales</taxon>
        <taxon>Thermomonosporaceae</taxon>
        <taxon>Thermomonospora</taxon>
    </lineage>
</organism>
<protein>
    <submittedName>
        <fullName evidence="2">Uncharacterized protein</fullName>
    </submittedName>
</protein>
<name>A0A7W3MTW1_9ACTN</name>
<reference evidence="2 3" key="1">
    <citation type="submission" date="2020-08" db="EMBL/GenBank/DDBJ databases">
        <title>Sequencing the genomes of 1000 actinobacteria strains.</title>
        <authorList>
            <person name="Klenk H.-P."/>
        </authorList>
    </citation>
    <scope>NUCLEOTIDE SEQUENCE [LARGE SCALE GENOMIC DNA]</scope>
    <source>
        <strain evidence="2 3">DSM 45823</strain>
    </source>
</reference>
<dbReference type="AlphaFoldDB" id="A0A7W3MTW1"/>
<evidence type="ECO:0000313" key="2">
    <source>
        <dbReference type="EMBL" id="MBA9001795.1"/>
    </source>
</evidence>
<keyword evidence="3" id="KW-1185">Reference proteome</keyword>
<sequence length="512" mass="57176">MADTIDEGDVSFTPMEAGDLAGSITVVPQALDNQWFDRRLLAEVMRAGEVTGAVHRERSRKARTEYLRAVLGAERVVVNRAYLYNNPEVYSDYLRDGPDREAFRDLLRDGVIVPYLLHEPSPLPAEPPSFQVAEGFRAWREVVEQTPMSCLRLSWDEKENAELARNVAKEFNAFVNNLTQLEPEALKRDLDLDDMEHARSVLRRLRVVGRWVHDELDADRLVTRQGLYERFVTADGTNVADRRYDPGKPHAAEVKQLIDLKYAANLADAVDVFCLTPADSPRRTALQEGLAALRGRGRDELPGTDADQLLTLLRNLAFEDVQRLLESVPTLDRLSLADIRSTRREKEWRDYRDALARLMNSRSVEAFADHDTGARAITRAYLEMLGRAEQISARRRTGEAADRYSGVTEIGIDIGALTITLLYSPESAGPAVEVVGTAAGLTAARATRVGIRWGVGRLLGRGARRRIETTVKLLDLRMDNPAREARTLIDRLANLPTAEPGDGNGQDISDEA</sequence>
<evidence type="ECO:0000256" key="1">
    <source>
        <dbReference type="SAM" id="MobiDB-lite"/>
    </source>
</evidence>
<comment type="caution">
    <text evidence="2">The sequence shown here is derived from an EMBL/GenBank/DDBJ whole genome shotgun (WGS) entry which is preliminary data.</text>
</comment>
<proteinExistence type="predicted"/>
<dbReference type="RefSeq" id="WP_182703994.1">
    <property type="nucleotide sequence ID" value="NZ_JACJII010000001.1"/>
</dbReference>
<evidence type="ECO:0000313" key="3">
    <source>
        <dbReference type="Proteomes" id="UP000539313"/>
    </source>
</evidence>